<name>A0A650CWY6_ACIAM</name>
<evidence type="ECO:0000313" key="9">
    <source>
        <dbReference type="Proteomes" id="UP000426328"/>
    </source>
</evidence>
<feature type="transmembrane region" description="Helical" evidence="5">
    <location>
        <begin position="46"/>
        <end position="65"/>
    </location>
</feature>
<dbReference type="GO" id="GO:0022857">
    <property type="term" value="F:transmembrane transporter activity"/>
    <property type="evidence" value="ECO:0007669"/>
    <property type="project" value="InterPro"/>
</dbReference>
<dbReference type="AlphaFoldDB" id="A0A650CWY6"/>
<dbReference type="Gene3D" id="1.20.1250.20">
    <property type="entry name" value="MFS general substrate transporter like domains"/>
    <property type="match status" value="2"/>
</dbReference>
<dbReference type="GO" id="GO:0005886">
    <property type="term" value="C:plasma membrane"/>
    <property type="evidence" value="ECO:0007669"/>
    <property type="project" value="TreeGrafter"/>
</dbReference>
<dbReference type="EMBL" id="WHYS01000001">
    <property type="protein sequence ID" value="MQL54484.1"/>
    <property type="molecule type" value="Genomic_DNA"/>
</dbReference>
<reference evidence="7 10" key="1">
    <citation type="submission" date="2019-10" db="EMBL/GenBank/DDBJ databases">
        <title>Comparative genomics of sulfur disproportionating microorganisms.</title>
        <authorList>
            <person name="Ward L.M."/>
            <person name="Bertran E."/>
            <person name="Johnston D."/>
        </authorList>
    </citation>
    <scope>NUCLEOTIDE SEQUENCE [LARGE SCALE GENOMIC DNA]</scope>
    <source>
        <strain evidence="7 10">DSM 3772</strain>
    </source>
</reference>
<keyword evidence="4 5" id="KW-0472">Membrane</keyword>
<keyword evidence="9" id="KW-1185">Reference proteome</keyword>
<evidence type="ECO:0000313" key="8">
    <source>
        <dbReference type="EMBL" id="QGR22298.1"/>
    </source>
</evidence>
<feature type="transmembrane region" description="Helical" evidence="5">
    <location>
        <begin position="301"/>
        <end position="322"/>
    </location>
</feature>
<evidence type="ECO:0000313" key="7">
    <source>
        <dbReference type="EMBL" id="MQL54484.1"/>
    </source>
</evidence>
<dbReference type="PANTHER" id="PTHR23501">
    <property type="entry name" value="MAJOR FACILITATOR SUPERFAMILY"/>
    <property type="match status" value="1"/>
</dbReference>
<comment type="subcellular location">
    <subcellularLocation>
        <location evidence="1">Membrane</location>
        <topology evidence="1">Multi-pass membrane protein</topology>
    </subcellularLocation>
</comment>
<feature type="transmembrane region" description="Helical" evidence="5">
    <location>
        <begin position="12"/>
        <end position="34"/>
    </location>
</feature>
<dbReference type="PROSITE" id="PS50850">
    <property type="entry name" value="MFS"/>
    <property type="match status" value="1"/>
</dbReference>
<dbReference type="InterPro" id="IPR020846">
    <property type="entry name" value="MFS_dom"/>
</dbReference>
<organism evidence="8 9">
    <name type="scientific">Acidianus ambivalens</name>
    <name type="common">Desulfurolobus ambivalens</name>
    <dbReference type="NCBI Taxonomy" id="2283"/>
    <lineage>
        <taxon>Archaea</taxon>
        <taxon>Thermoproteota</taxon>
        <taxon>Thermoprotei</taxon>
        <taxon>Sulfolobales</taxon>
        <taxon>Sulfolobaceae</taxon>
        <taxon>Acidianus</taxon>
    </lineage>
</organism>
<keyword evidence="3 5" id="KW-1133">Transmembrane helix</keyword>
<feature type="transmembrane region" description="Helical" evidence="5">
    <location>
        <begin position="164"/>
        <end position="184"/>
    </location>
</feature>
<accession>A0A650CWY6</accession>
<feature type="transmembrane region" description="Helical" evidence="5">
    <location>
        <begin position="334"/>
        <end position="357"/>
    </location>
</feature>
<feature type="domain" description="Major facilitator superfamily (MFS) profile" evidence="6">
    <location>
        <begin position="11"/>
        <end position="477"/>
    </location>
</feature>
<evidence type="ECO:0000256" key="4">
    <source>
        <dbReference type="ARBA" id="ARBA00023136"/>
    </source>
</evidence>
<dbReference type="InterPro" id="IPR036259">
    <property type="entry name" value="MFS_trans_sf"/>
</dbReference>
<dbReference type="Proteomes" id="UP000474054">
    <property type="component" value="Unassembled WGS sequence"/>
</dbReference>
<protein>
    <submittedName>
        <fullName evidence="8">MFS transporter</fullName>
    </submittedName>
</protein>
<dbReference type="RefSeq" id="WP_152939606.1">
    <property type="nucleotide sequence ID" value="NZ_CP045482.1"/>
</dbReference>
<evidence type="ECO:0000256" key="5">
    <source>
        <dbReference type="SAM" id="Phobius"/>
    </source>
</evidence>
<dbReference type="InterPro" id="IPR011701">
    <property type="entry name" value="MFS"/>
</dbReference>
<gene>
    <name evidence="8" type="ORF">D1866_10185</name>
    <name evidence="7" type="ORF">GFB69_01625</name>
</gene>
<feature type="transmembrane region" description="Helical" evidence="5">
    <location>
        <begin position="265"/>
        <end position="289"/>
    </location>
</feature>
<evidence type="ECO:0000313" key="10">
    <source>
        <dbReference type="Proteomes" id="UP000474054"/>
    </source>
</evidence>
<feature type="transmembrane region" description="Helical" evidence="5">
    <location>
        <begin position="363"/>
        <end position="386"/>
    </location>
</feature>
<dbReference type="SUPFAM" id="SSF103473">
    <property type="entry name" value="MFS general substrate transporter"/>
    <property type="match status" value="2"/>
</dbReference>
<feature type="transmembrane region" description="Helical" evidence="5">
    <location>
        <begin position="449"/>
        <end position="471"/>
    </location>
</feature>
<evidence type="ECO:0000259" key="6">
    <source>
        <dbReference type="PROSITE" id="PS50850"/>
    </source>
</evidence>
<feature type="transmembrane region" description="Helical" evidence="5">
    <location>
        <begin position="134"/>
        <end position="158"/>
    </location>
</feature>
<dbReference type="CDD" id="cd17504">
    <property type="entry name" value="MFS_MMR_MDR_like"/>
    <property type="match status" value="1"/>
</dbReference>
<dbReference type="KEGG" id="aamb:D1866_10185"/>
<feature type="transmembrane region" description="Helical" evidence="5">
    <location>
        <begin position="407"/>
        <end position="429"/>
    </location>
</feature>
<feature type="transmembrane region" description="Helical" evidence="5">
    <location>
        <begin position="196"/>
        <end position="215"/>
    </location>
</feature>
<sequence>MDYDLNYAKKALYIMAPLAIMVMYTEGMLIPSLPSIEREFNVTASQVSWVISIYLLSGIIMNPIAGKLGDIYGKKKILSIVIWIYALGVTLTGFSPNFIALIIFRAIQGLGLAMFPLAFSLIREEFPPNLVPKAQGTISAMFGIGSAISLPIGAYISQTLGWQYTYHTVIPLVIILAVLIIKEIRESRVRLQGYKIDYIGAGILGTSLAGIIIGTTEAPSWGWTSPSTISLLTLSMLLFGVFIFFETKVKYPLISVNLLRRRNVLISNLAAVVAGFAIFMAYQSLTYLFEEPTPIGYNLDIFMTGLSLLPLALIQIIGAISAGRSISLKGPKPILVLGSGILVPTYFITSLLVYNGSSTPIELIILISSISMLGAAFLNVALINLLTFSVEREVMGISTSINTVFRLIGGSLGPAIAGSIMDTFTTAIEVPVNYNHHLTYVVTNIPSDYSFSVIYIISGIIAVIMTILASLSSNITYKKLSTSK</sequence>
<proteinExistence type="predicted"/>
<evidence type="ECO:0000256" key="1">
    <source>
        <dbReference type="ARBA" id="ARBA00004141"/>
    </source>
</evidence>
<dbReference type="GeneID" id="42780103"/>
<dbReference type="Pfam" id="PF07690">
    <property type="entry name" value="MFS_1"/>
    <property type="match status" value="1"/>
</dbReference>
<dbReference type="Proteomes" id="UP000426328">
    <property type="component" value="Chromosome"/>
</dbReference>
<feature type="transmembrane region" description="Helical" evidence="5">
    <location>
        <begin position="227"/>
        <end position="245"/>
    </location>
</feature>
<reference evidence="8 9" key="2">
    <citation type="submission" date="2019-10" db="EMBL/GenBank/DDBJ databases">
        <title>Genome Sequences from Six Type Strain Members of the Archaeal Family Sulfolobaceae: Acidianus ambivalens, Acidianus infernus, Metallosphaera prunae, Stygiolobus azoricus, Sulfolobus metallicus, and Sulfurisphaera ohwakuensis.</title>
        <authorList>
            <person name="Counts J.A."/>
            <person name="Kelly R.M."/>
        </authorList>
    </citation>
    <scope>NUCLEOTIDE SEQUENCE [LARGE SCALE GENOMIC DNA]</scope>
    <source>
        <strain evidence="8 9">LEI 10</strain>
    </source>
</reference>
<keyword evidence="2 5" id="KW-0812">Transmembrane</keyword>
<evidence type="ECO:0000256" key="3">
    <source>
        <dbReference type="ARBA" id="ARBA00022989"/>
    </source>
</evidence>
<dbReference type="PANTHER" id="PTHR23501:SF192">
    <property type="entry name" value="TRANSPORTER"/>
    <property type="match status" value="1"/>
</dbReference>
<evidence type="ECO:0000256" key="2">
    <source>
        <dbReference type="ARBA" id="ARBA00022692"/>
    </source>
</evidence>
<feature type="transmembrane region" description="Helical" evidence="5">
    <location>
        <begin position="77"/>
        <end position="96"/>
    </location>
</feature>
<dbReference type="EMBL" id="CP045482">
    <property type="protein sequence ID" value="QGR22298.1"/>
    <property type="molecule type" value="Genomic_DNA"/>
</dbReference>
<feature type="transmembrane region" description="Helical" evidence="5">
    <location>
        <begin position="102"/>
        <end position="122"/>
    </location>
</feature>